<organism evidence="1 2">
    <name type="scientific">Mycobacteroides abscessus 21</name>
    <dbReference type="NCBI Taxonomy" id="1299324"/>
    <lineage>
        <taxon>Bacteria</taxon>
        <taxon>Bacillati</taxon>
        <taxon>Actinomycetota</taxon>
        <taxon>Actinomycetes</taxon>
        <taxon>Mycobacteriales</taxon>
        <taxon>Mycobacteriaceae</taxon>
        <taxon>Mycobacteroides</taxon>
        <taxon>Mycobacteroides abscessus</taxon>
    </lineage>
</organism>
<gene>
    <name evidence="1" type="ORF">I543_4314</name>
</gene>
<reference evidence="1 2" key="1">
    <citation type="submission" date="2013-12" db="EMBL/GenBank/DDBJ databases">
        <authorList>
            <person name="Madinger N."/>
            <person name="Lenaerts A."/>
            <person name="Ordway D."/>
            <person name="DeGroote M.A."/>
            <person name="Parker T."/>
            <person name="Sizemore C."/>
            <person name="Tallon L.J."/>
            <person name="Sadzewicz L.K."/>
            <person name="Sengamalay N."/>
            <person name="Fraser C.M."/>
            <person name="Hine E."/>
            <person name="Shefchek K.A."/>
            <person name="Das S.P."/>
            <person name="Tettelin H."/>
        </authorList>
    </citation>
    <scope>NUCLEOTIDE SEQUENCE [LARGE SCALE GENOMIC DNA]</scope>
    <source>
        <strain evidence="1 2">21</strain>
    </source>
</reference>
<dbReference type="Proteomes" id="UP000020103">
    <property type="component" value="Unassembled WGS sequence"/>
</dbReference>
<proteinExistence type="predicted"/>
<protein>
    <submittedName>
        <fullName evidence="1">Uncharacterized protein</fullName>
    </submittedName>
</protein>
<comment type="caution">
    <text evidence="1">The sequence shown here is derived from an EMBL/GenBank/DDBJ whole genome shotgun (WGS) entry which is preliminary data.</text>
</comment>
<accession>A0A829Q3K9</accession>
<evidence type="ECO:0000313" key="2">
    <source>
        <dbReference type="Proteomes" id="UP000020103"/>
    </source>
</evidence>
<evidence type="ECO:0000313" key="1">
    <source>
        <dbReference type="EMBL" id="EUA47492.1"/>
    </source>
</evidence>
<dbReference type="EMBL" id="JAOF01000001">
    <property type="protein sequence ID" value="EUA47492.1"/>
    <property type="molecule type" value="Genomic_DNA"/>
</dbReference>
<name>A0A829Q3K9_9MYCO</name>
<sequence length="38" mass="4010">MILADAGSAFQDAATSGPLLLALGPARWQGWCLSRRHA</sequence>
<dbReference type="AlphaFoldDB" id="A0A829Q3K9"/>